<dbReference type="OrthoDB" id="10643587at2759"/>
<reference evidence="2 3" key="1">
    <citation type="journal article" date="2018" name="Plant J.">
        <title>Genome sequences of Chlorella sorokiniana UTEX 1602 and Micractinium conductrix SAG 241.80: implications to maltose excretion by a green alga.</title>
        <authorList>
            <person name="Arriola M.B."/>
            <person name="Velmurugan N."/>
            <person name="Zhang Y."/>
            <person name="Plunkett M.H."/>
            <person name="Hondzo H."/>
            <person name="Barney B.M."/>
        </authorList>
    </citation>
    <scope>NUCLEOTIDE SEQUENCE [LARGE SCALE GENOMIC DNA]</scope>
    <source>
        <strain evidence="3">UTEX 1602</strain>
    </source>
</reference>
<evidence type="ECO:0000256" key="1">
    <source>
        <dbReference type="SAM" id="MobiDB-lite"/>
    </source>
</evidence>
<keyword evidence="3" id="KW-1185">Reference proteome</keyword>
<dbReference type="EMBL" id="LHPG02000004">
    <property type="protein sequence ID" value="PRW59369.1"/>
    <property type="molecule type" value="Genomic_DNA"/>
</dbReference>
<evidence type="ECO:0000313" key="3">
    <source>
        <dbReference type="Proteomes" id="UP000239899"/>
    </source>
</evidence>
<feature type="compositionally biased region" description="Low complexity" evidence="1">
    <location>
        <begin position="229"/>
        <end position="238"/>
    </location>
</feature>
<comment type="caution">
    <text evidence="2">The sequence shown here is derived from an EMBL/GenBank/DDBJ whole genome shotgun (WGS) entry which is preliminary data.</text>
</comment>
<organism evidence="2 3">
    <name type="scientific">Chlorella sorokiniana</name>
    <name type="common">Freshwater green alga</name>
    <dbReference type="NCBI Taxonomy" id="3076"/>
    <lineage>
        <taxon>Eukaryota</taxon>
        <taxon>Viridiplantae</taxon>
        <taxon>Chlorophyta</taxon>
        <taxon>core chlorophytes</taxon>
        <taxon>Trebouxiophyceae</taxon>
        <taxon>Chlorellales</taxon>
        <taxon>Chlorellaceae</taxon>
        <taxon>Chlorella clade</taxon>
        <taxon>Chlorella</taxon>
    </lineage>
</organism>
<dbReference type="AlphaFoldDB" id="A0A2P6TZ76"/>
<gene>
    <name evidence="2" type="ORF">C2E21_2269</name>
</gene>
<proteinExistence type="predicted"/>
<protein>
    <submittedName>
        <fullName evidence="2">Uncharacterized protein</fullName>
    </submittedName>
</protein>
<sequence>MAKPDENEPALPWALRPLPLGTGLEVEIEGGWVEVEVAEAHGQHQYTLVVLTPDDEDGAAAAAAGAAAAAEAQGAEGEEQLAMRVRIVSDSQLEILDSDGSVPEEGGGVLYHWRRAPDNIAAMFSNAFKDLARRQPLPKGVQLPSADDMAALMAQKLAELVQRSVAHTAEAGSQVVEVDSVFAAMAGMATEMGMPGAEERVRQQMQEQKQREQQQQQQQHGEEVDRQQRQQQEQQQEGEGAEEAEDGRPPGKKARKSS</sequence>
<accession>A0A2P6TZ76</accession>
<evidence type="ECO:0000313" key="2">
    <source>
        <dbReference type="EMBL" id="PRW59369.1"/>
    </source>
</evidence>
<name>A0A2P6TZ76_CHLSO</name>
<feature type="compositionally biased region" description="Basic and acidic residues" evidence="1">
    <location>
        <begin position="199"/>
        <end position="212"/>
    </location>
</feature>
<feature type="region of interest" description="Disordered" evidence="1">
    <location>
        <begin position="199"/>
        <end position="258"/>
    </location>
</feature>
<dbReference type="Proteomes" id="UP000239899">
    <property type="component" value="Unassembled WGS sequence"/>
</dbReference>